<keyword evidence="3" id="KW-1185">Reference proteome</keyword>
<evidence type="ECO:0000313" key="2">
    <source>
        <dbReference type="EMBL" id="ORY81492.1"/>
    </source>
</evidence>
<proteinExistence type="predicted"/>
<dbReference type="EMBL" id="MCFI01000011">
    <property type="protein sequence ID" value="ORY81492.1"/>
    <property type="molecule type" value="Genomic_DNA"/>
</dbReference>
<feature type="compositionally biased region" description="Basic residues" evidence="1">
    <location>
        <begin position="202"/>
        <end position="215"/>
    </location>
</feature>
<gene>
    <name evidence="2" type="ORF">BCR37DRAFT_393350</name>
</gene>
<comment type="caution">
    <text evidence="2">The sequence shown here is derived from an EMBL/GenBank/DDBJ whole genome shotgun (WGS) entry which is preliminary data.</text>
</comment>
<feature type="compositionally biased region" description="Basic and acidic residues" evidence="1">
    <location>
        <begin position="29"/>
        <end position="38"/>
    </location>
</feature>
<sequence>MLAHASTARPRTTSSAVSSPWQGQGPVTRLKERKDHAATPKASTRLHQTTTGGPLYDGSALTAALETKATQQEYDSLGPRMYAHEMTGHYSDDARLAGSSFMSMSSSDSSDDDEEEELLAGAGLKQPKHAGRGDAAATGSGTKGFLSGGSSETFPNFDLVQFKVSSPPVDARRPSMFDRLGAIFAEQDWRDLPITHAEHCPRGKRKSGERKKHNSKAADAAVACSPILKKAGTAFDWSAYGFDFDKVESANFKHLQGESYLSDVLSKQVAGGKTSTDHLVLHASQKVSMEYDLEKREKSLRSHIQTSMRKKGRRQRTSSKGSSIASHA</sequence>
<name>A0A1Y2FC45_PROLT</name>
<protein>
    <submittedName>
        <fullName evidence="2">Uncharacterized protein</fullName>
    </submittedName>
</protein>
<feature type="compositionally biased region" description="Basic residues" evidence="1">
    <location>
        <begin position="308"/>
        <end position="317"/>
    </location>
</feature>
<dbReference type="GeneID" id="63787893"/>
<evidence type="ECO:0000313" key="3">
    <source>
        <dbReference type="Proteomes" id="UP000193685"/>
    </source>
</evidence>
<organism evidence="2 3">
    <name type="scientific">Protomyces lactucae-debilis</name>
    <dbReference type="NCBI Taxonomy" id="2754530"/>
    <lineage>
        <taxon>Eukaryota</taxon>
        <taxon>Fungi</taxon>
        <taxon>Dikarya</taxon>
        <taxon>Ascomycota</taxon>
        <taxon>Taphrinomycotina</taxon>
        <taxon>Taphrinomycetes</taxon>
        <taxon>Taphrinales</taxon>
        <taxon>Protomycetaceae</taxon>
        <taxon>Protomyces</taxon>
    </lineage>
</organism>
<dbReference type="RefSeq" id="XP_040724868.1">
    <property type="nucleotide sequence ID" value="XM_040871294.1"/>
</dbReference>
<feature type="region of interest" description="Disordered" evidence="1">
    <location>
        <begin position="295"/>
        <end position="328"/>
    </location>
</feature>
<feature type="region of interest" description="Disordered" evidence="1">
    <location>
        <begin position="195"/>
        <end position="215"/>
    </location>
</feature>
<feature type="compositionally biased region" description="Polar residues" evidence="1">
    <location>
        <begin position="318"/>
        <end position="328"/>
    </location>
</feature>
<dbReference type="AlphaFoldDB" id="A0A1Y2FC45"/>
<reference evidence="2 3" key="1">
    <citation type="submission" date="2016-07" db="EMBL/GenBank/DDBJ databases">
        <title>Pervasive Adenine N6-methylation of Active Genes in Fungi.</title>
        <authorList>
            <consortium name="DOE Joint Genome Institute"/>
            <person name="Mondo S.J."/>
            <person name="Dannebaum R.O."/>
            <person name="Kuo R.C."/>
            <person name="Labutti K."/>
            <person name="Haridas S."/>
            <person name="Kuo A."/>
            <person name="Salamov A."/>
            <person name="Ahrendt S.R."/>
            <person name="Lipzen A."/>
            <person name="Sullivan W."/>
            <person name="Andreopoulos W.B."/>
            <person name="Clum A."/>
            <person name="Lindquist E."/>
            <person name="Daum C."/>
            <person name="Ramamoorthy G.K."/>
            <person name="Gryganskyi A."/>
            <person name="Culley D."/>
            <person name="Magnuson J.K."/>
            <person name="James T.Y."/>
            <person name="O'Malley M.A."/>
            <person name="Stajich J.E."/>
            <person name="Spatafora J.W."/>
            <person name="Visel A."/>
            <person name="Grigoriev I.V."/>
        </authorList>
    </citation>
    <scope>NUCLEOTIDE SEQUENCE [LARGE SCALE GENOMIC DNA]</scope>
    <source>
        <strain evidence="2 3">12-1054</strain>
    </source>
</reference>
<accession>A0A1Y2FC45</accession>
<evidence type="ECO:0000256" key="1">
    <source>
        <dbReference type="SAM" id="MobiDB-lite"/>
    </source>
</evidence>
<feature type="region of interest" description="Disordered" evidence="1">
    <location>
        <begin position="1"/>
        <end position="58"/>
    </location>
</feature>
<dbReference type="Proteomes" id="UP000193685">
    <property type="component" value="Unassembled WGS sequence"/>
</dbReference>
<feature type="region of interest" description="Disordered" evidence="1">
    <location>
        <begin position="122"/>
        <end position="144"/>
    </location>
</feature>
<feature type="compositionally biased region" description="Polar residues" evidence="1">
    <location>
        <begin position="41"/>
        <end position="52"/>
    </location>
</feature>
<feature type="compositionally biased region" description="Polar residues" evidence="1">
    <location>
        <begin position="9"/>
        <end position="22"/>
    </location>
</feature>